<feature type="domain" description="DUF5900" evidence="2">
    <location>
        <begin position="471"/>
        <end position="559"/>
    </location>
</feature>
<dbReference type="EMBL" id="MG011689">
    <property type="protein sequence ID" value="AVK75073.1"/>
    <property type="molecule type" value="Genomic_DNA"/>
</dbReference>
<evidence type="ECO:0000259" key="2">
    <source>
        <dbReference type="Pfam" id="PF19253"/>
    </source>
</evidence>
<proteinExistence type="predicted"/>
<accession>A0A2U7U9F2</accession>
<dbReference type="SUPFAM" id="SSF82185">
    <property type="entry name" value="Histone H3 K4-specific methyltransferase SET7/9 N-terminal domain"/>
    <property type="match status" value="2"/>
</dbReference>
<name>A0A2U7U9F2_9VIRU</name>
<dbReference type="KEGG" id="vg:36844214"/>
<organism evidence="3">
    <name type="scientific">Pandoravirus quercus</name>
    <dbReference type="NCBI Taxonomy" id="2107709"/>
    <lineage>
        <taxon>Viruses</taxon>
        <taxon>Pandoravirus</taxon>
    </lineage>
</organism>
<dbReference type="RefSeq" id="YP_009483342.1">
    <property type="nucleotide sequence ID" value="NC_037667.1"/>
</dbReference>
<protein>
    <submittedName>
        <fullName evidence="3">Morn repeat incomplete domain containing protein</fullName>
    </submittedName>
</protein>
<keyword evidence="1" id="KW-0677">Repeat</keyword>
<dbReference type="SMART" id="SM00698">
    <property type="entry name" value="MORN"/>
    <property type="match status" value="2"/>
</dbReference>
<dbReference type="PANTHER" id="PTHR43215">
    <property type="entry name" value="RADIAL SPOKE HEAD 1 HOMOLOG"/>
    <property type="match status" value="1"/>
</dbReference>
<dbReference type="Pfam" id="PF19253">
    <property type="entry name" value="DUF5900"/>
    <property type="match status" value="1"/>
</dbReference>
<dbReference type="InterPro" id="IPR003409">
    <property type="entry name" value="MORN"/>
</dbReference>
<dbReference type="Pfam" id="PF02493">
    <property type="entry name" value="MORN"/>
    <property type="match status" value="3"/>
</dbReference>
<sequence length="589" mass="65017">MSSPGPILLPSCPTMLPSELWWIVVDLLLARPRGATEEARGVLYAAHLGLTCHVLASMIIDDEDAWASRCRRDFGAERTGLHVEHARFGIRWMCLYGIMGLKIDGPRDGKWSPRCGVVSNPNSYTCGLFDGSMGTVYRLTVARPCPKSRGAVVTERGPHPDRPGVEWLSMRRVPPSIRGFLVLDQPKRGSDPFCACPACRFGVYGLGACVVAHLATYSGAWSDKLPHGYGRATFINGLTYDGQWLKGLPHGRGALGGTARESIHGMFVARKRVCGCYIDGSVNCPCDGTTGGAWYYDGQVALDPDTDHGLDMQAREGQSMHKWWSILMSSDPETFDGYRRDGATLRRCYLMNPRVMPHGQGTATYRDGRTFVGTWRRGRRVRGRWALPDGTTFTGRIHSAQDHHGAQAHQGVGQVKWPSGATTECMLWDSMDRLWASSCRPACGRDPHANPLCACDDPPACRPGARQTTIRMHNGDICVMQWDAKEGDLESIRSFRFSPDCADPALAGTIIAGCDWVCLAVPRAQPRRPYCPDDSIYWPSDALSDAAVRFAAYVREGRIGWDEEAIAFWHRAQAARQFVVDALSTHTRN</sequence>
<evidence type="ECO:0000313" key="3">
    <source>
        <dbReference type="EMBL" id="AVK75073.1"/>
    </source>
</evidence>
<dbReference type="InterPro" id="IPR045419">
    <property type="entry name" value="DUF5900"/>
</dbReference>
<dbReference type="GeneID" id="36844214"/>
<reference evidence="3" key="1">
    <citation type="journal article" date="2018" name="Nat. Commun.">
        <title>Diversity and evolution of the emerging Pandoraviridae family.</title>
        <authorList>
            <person name="Legendre M."/>
            <person name="Fabre E."/>
            <person name="Poirot O."/>
            <person name="Jeudy S."/>
            <person name="Lartigue A."/>
            <person name="Alempic J.M."/>
            <person name="Beucher L."/>
            <person name="Philippe N."/>
            <person name="Bertaux L."/>
            <person name="Christo-Foroux E."/>
            <person name="Labadie K."/>
            <person name="Coute Y."/>
            <person name="Abergel C."/>
            <person name="Claverie J.M."/>
        </authorList>
    </citation>
    <scope>NUCLEOTIDE SEQUENCE [LARGE SCALE GENOMIC DNA]</scope>
    <source>
        <strain evidence="3">Quercus</strain>
    </source>
</reference>
<evidence type="ECO:0000256" key="1">
    <source>
        <dbReference type="ARBA" id="ARBA00022737"/>
    </source>
</evidence>
<gene>
    <name evidence="3" type="ORF">pqer_cds_651</name>
</gene>
<dbReference type="PANTHER" id="PTHR43215:SF14">
    <property type="entry name" value="RADIAL SPOKE HEAD 1 HOMOLOG"/>
    <property type="match status" value="1"/>
</dbReference>
<dbReference type="Proteomes" id="UP000248852">
    <property type="component" value="Segment"/>
</dbReference>